<comment type="caution">
    <text evidence="3">The sequence shown here is derived from an EMBL/GenBank/DDBJ whole genome shotgun (WGS) entry which is preliminary data.</text>
</comment>
<gene>
    <name evidence="3" type="ORF">DMC30DRAFT_63977</name>
</gene>
<feature type="region of interest" description="Disordered" evidence="1">
    <location>
        <begin position="156"/>
        <end position="195"/>
    </location>
</feature>
<protein>
    <recommendedName>
        <fullName evidence="5">Ser-Thr-rich glycosyl-phosphatidyl-inositol-anchored membrane family-domain-containing protein</fullName>
    </recommendedName>
</protein>
<evidence type="ECO:0008006" key="5">
    <source>
        <dbReference type="Google" id="ProtNLM"/>
    </source>
</evidence>
<keyword evidence="2" id="KW-0732">Signal</keyword>
<name>A0A5C5FPU8_9BASI</name>
<dbReference type="Proteomes" id="UP000311382">
    <property type="component" value="Unassembled WGS sequence"/>
</dbReference>
<dbReference type="STRING" id="5288.A0A5C5FPU8"/>
<keyword evidence="4" id="KW-1185">Reference proteome</keyword>
<dbReference type="OrthoDB" id="3199367at2759"/>
<feature type="compositionally biased region" description="Low complexity" evidence="1">
    <location>
        <begin position="156"/>
        <end position="184"/>
    </location>
</feature>
<sequence length="219" mass="22486">MFASSSFLTSALALLAAASTVSAKTSDGVFDGGDGAQSKIDYQPSFTSPKGGEVFIAGSETYTASWDQELPSDIPAGNVSKTADLVLGYDKEGSTSLHLNWTLASDIALYAPNPSSVDFVIPDDVPSGDSYFLVLLGSTRNQSPRFSVVGNLFPSSSSPSSSSSAWSSPSSAAEGSATPSAGASGDDGDGKDDGLTAFIHDLGLRRVRRAEAGKARLDN</sequence>
<evidence type="ECO:0000313" key="3">
    <source>
        <dbReference type="EMBL" id="TNY18276.1"/>
    </source>
</evidence>
<evidence type="ECO:0000313" key="4">
    <source>
        <dbReference type="Proteomes" id="UP000311382"/>
    </source>
</evidence>
<evidence type="ECO:0000256" key="2">
    <source>
        <dbReference type="SAM" id="SignalP"/>
    </source>
</evidence>
<organism evidence="3 4">
    <name type="scientific">Rhodotorula diobovata</name>
    <dbReference type="NCBI Taxonomy" id="5288"/>
    <lineage>
        <taxon>Eukaryota</taxon>
        <taxon>Fungi</taxon>
        <taxon>Dikarya</taxon>
        <taxon>Basidiomycota</taxon>
        <taxon>Pucciniomycotina</taxon>
        <taxon>Microbotryomycetes</taxon>
        <taxon>Sporidiobolales</taxon>
        <taxon>Sporidiobolaceae</taxon>
        <taxon>Rhodotorula</taxon>
    </lineage>
</organism>
<feature type="chain" id="PRO_5022867419" description="Ser-Thr-rich glycosyl-phosphatidyl-inositol-anchored membrane family-domain-containing protein" evidence="2">
    <location>
        <begin position="24"/>
        <end position="219"/>
    </location>
</feature>
<feature type="signal peptide" evidence="2">
    <location>
        <begin position="1"/>
        <end position="23"/>
    </location>
</feature>
<dbReference type="EMBL" id="SOZI01000147">
    <property type="protein sequence ID" value="TNY18276.1"/>
    <property type="molecule type" value="Genomic_DNA"/>
</dbReference>
<proteinExistence type="predicted"/>
<evidence type="ECO:0000256" key="1">
    <source>
        <dbReference type="SAM" id="MobiDB-lite"/>
    </source>
</evidence>
<reference evidence="3 4" key="1">
    <citation type="submission" date="2019-03" db="EMBL/GenBank/DDBJ databases">
        <title>Rhodosporidium diobovatum UCD-FST 08-225 genome sequencing, assembly, and annotation.</title>
        <authorList>
            <person name="Fakankun I.U."/>
            <person name="Fristensky B."/>
            <person name="Levin D.B."/>
        </authorList>
    </citation>
    <scope>NUCLEOTIDE SEQUENCE [LARGE SCALE GENOMIC DNA]</scope>
    <source>
        <strain evidence="3 4">UCD-FST 08-225</strain>
    </source>
</reference>
<dbReference type="AlphaFoldDB" id="A0A5C5FPU8"/>
<accession>A0A5C5FPU8</accession>